<reference evidence="2" key="1">
    <citation type="submission" date="2022-05" db="EMBL/GenBank/DDBJ databases">
        <title>The Musa troglodytarum L. genome provides insights into the mechanism of non-climacteric behaviour and enrichment of carotenoids.</title>
        <authorList>
            <person name="Wang J."/>
        </authorList>
    </citation>
    <scope>NUCLEOTIDE SEQUENCE</scope>
    <source>
        <tissue evidence="2">Leaf</tissue>
    </source>
</reference>
<evidence type="ECO:0000313" key="3">
    <source>
        <dbReference type="Proteomes" id="UP001055439"/>
    </source>
</evidence>
<feature type="region of interest" description="Disordered" evidence="1">
    <location>
        <begin position="1"/>
        <end position="90"/>
    </location>
</feature>
<feature type="compositionally biased region" description="Polar residues" evidence="1">
    <location>
        <begin position="131"/>
        <end position="142"/>
    </location>
</feature>
<evidence type="ECO:0000313" key="2">
    <source>
        <dbReference type="EMBL" id="URE43604.1"/>
    </source>
</evidence>
<proteinExistence type="predicted"/>
<dbReference type="EMBL" id="CP097511">
    <property type="protein sequence ID" value="URE43604.1"/>
    <property type="molecule type" value="Genomic_DNA"/>
</dbReference>
<sequence>MKRHKGLGGGEREKRDRRHCRKGTHVLLGNSRKKAKIVVPPPSSAPDPSPHPKRSPPPPLPPPPARLFPDYPSPSSTSSTPLPPPSMPRKSFLRRILPLVLVGSAAFAYMATSKKIVTEKDGKAGLEFSSIPPQSTETTTSS</sequence>
<dbReference type="AlphaFoldDB" id="A0A9E7I0R9"/>
<organism evidence="2 3">
    <name type="scientific">Musa troglodytarum</name>
    <name type="common">fe'i banana</name>
    <dbReference type="NCBI Taxonomy" id="320322"/>
    <lineage>
        <taxon>Eukaryota</taxon>
        <taxon>Viridiplantae</taxon>
        <taxon>Streptophyta</taxon>
        <taxon>Embryophyta</taxon>
        <taxon>Tracheophyta</taxon>
        <taxon>Spermatophyta</taxon>
        <taxon>Magnoliopsida</taxon>
        <taxon>Liliopsida</taxon>
        <taxon>Zingiberales</taxon>
        <taxon>Musaceae</taxon>
        <taxon>Musa</taxon>
    </lineage>
</organism>
<name>A0A9E7I0R9_9LILI</name>
<accession>A0A9E7I0R9</accession>
<protein>
    <submittedName>
        <fullName evidence="2">Uncharacterized protein</fullName>
    </submittedName>
</protein>
<dbReference type="Proteomes" id="UP001055439">
    <property type="component" value="Chromosome 9"/>
</dbReference>
<evidence type="ECO:0000256" key="1">
    <source>
        <dbReference type="SAM" id="MobiDB-lite"/>
    </source>
</evidence>
<feature type="compositionally biased region" description="Low complexity" evidence="1">
    <location>
        <begin position="67"/>
        <end position="80"/>
    </location>
</feature>
<feature type="compositionally biased region" description="Basic residues" evidence="1">
    <location>
        <begin position="15"/>
        <end position="24"/>
    </location>
</feature>
<keyword evidence="3" id="KW-1185">Reference proteome</keyword>
<gene>
    <name evidence="2" type="ORF">MUK42_25728</name>
</gene>
<feature type="region of interest" description="Disordered" evidence="1">
    <location>
        <begin position="118"/>
        <end position="142"/>
    </location>
</feature>
<dbReference type="OrthoDB" id="10452824at2759"/>
<feature type="compositionally biased region" description="Pro residues" evidence="1">
    <location>
        <begin position="39"/>
        <end position="66"/>
    </location>
</feature>